<dbReference type="Gene3D" id="3.30.750.140">
    <property type="match status" value="1"/>
</dbReference>
<gene>
    <name evidence="3" type="primary">fliK</name>
</gene>
<keyword evidence="3" id="KW-0969">Cilium</keyword>
<evidence type="ECO:0000256" key="1">
    <source>
        <dbReference type="SAM" id="MobiDB-lite"/>
    </source>
</evidence>
<keyword evidence="3" id="KW-0282">Flagellum</keyword>
<keyword evidence="3" id="KW-0966">Cell projection</keyword>
<organism evidence="3">
    <name type="scientific">Sphingomonas sp. A1</name>
    <dbReference type="NCBI Taxonomy" id="90322"/>
    <lineage>
        <taxon>Bacteria</taxon>
        <taxon>Pseudomonadati</taxon>
        <taxon>Pseudomonadota</taxon>
        <taxon>Alphaproteobacteria</taxon>
        <taxon>Sphingomonadales</taxon>
        <taxon>Sphingomonadaceae</taxon>
        <taxon>Sphingomonas</taxon>
    </lineage>
</organism>
<evidence type="ECO:0000259" key="2">
    <source>
        <dbReference type="Pfam" id="PF02120"/>
    </source>
</evidence>
<dbReference type="InterPro" id="IPR021136">
    <property type="entry name" value="Flagellar_hook_control-like_C"/>
</dbReference>
<evidence type="ECO:0000313" key="3">
    <source>
        <dbReference type="EMBL" id="BAQ18858.1"/>
    </source>
</evidence>
<dbReference type="Pfam" id="PF02120">
    <property type="entry name" value="Flg_hook"/>
    <property type="match status" value="1"/>
</dbReference>
<protein>
    <submittedName>
        <fullName evidence="3">Flagellar hook-length control protein FliK</fullName>
    </submittedName>
</protein>
<feature type="domain" description="Flagellar hook-length control protein-like C-terminal" evidence="2">
    <location>
        <begin position="352"/>
        <end position="419"/>
    </location>
</feature>
<accession>A0A0A8K7G7</accession>
<feature type="compositionally biased region" description="Basic residues" evidence="1">
    <location>
        <begin position="28"/>
        <end position="37"/>
    </location>
</feature>
<feature type="region of interest" description="Disordered" evidence="1">
    <location>
        <begin position="1"/>
        <end position="37"/>
    </location>
</feature>
<dbReference type="InterPro" id="IPR038610">
    <property type="entry name" value="FliK-like_C_sf"/>
</dbReference>
<reference evidence="3" key="1">
    <citation type="submission" date="2015-04" db="EMBL/GenBank/DDBJ databases">
        <title>Formation of a single polar flagellum by lateral and polar bacterial flagellar gene sets.</title>
        <authorList>
            <person name="Maruyama Y."/>
            <person name="Kobayashi M."/>
            <person name="Murata K."/>
            <person name="Hashimoto W."/>
        </authorList>
    </citation>
    <scope>NUCLEOTIDE SEQUENCE</scope>
    <source>
        <strain evidence="3">A1</strain>
    </source>
</reference>
<sequence length="423" mass="45870">MDGKRAHAAGRQCAPAQSAHGLQPGLKVRARPRTKRRGRRIMIPTDLASRLRLLIAATVRPPEAIAHIPDNLLEESATDTFDLRSGQRFAAQIQAPLPDGTFRAQVAQHSLRLALSFPARAGDLLELEAVDTQDGVVHARLADADDAVARPTISPAGRMIGQLLAGRWGPPQPVQLSRGEPMLPSPPRAGAELAPVLRQAVTQSGLFYESHQAQWLKGELPLPSLLQEPQAQEGLRQLATHATPEHLQRLPDQVRDALLAMRQRDPETGTATQAQRPAAEALRDATDSLQAAARETLAVPDRLMPVVHQQLESMATHHFAWQGQVWPGQTMQWDLYEPGERDAGNTQDEDIHGWRSTLRLSLVRLGGVEARITWTPNGVSIRVEAAEADTANTLRAGQEKLADAMAAAGVPLNSLSVAHHAVG</sequence>
<dbReference type="AlphaFoldDB" id="A0A0A8K7G7"/>
<proteinExistence type="predicted"/>
<name>A0A0A8K7G7_9SPHN</name>
<dbReference type="EMBL" id="LC043072">
    <property type="protein sequence ID" value="BAQ18858.1"/>
    <property type="molecule type" value="Genomic_DNA"/>
</dbReference>